<evidence type="ECO:0000256" key="2">
    <source>
        <dbReference type="ARBA" id="ARBA00022748"/>
    </source>
</evidence>
<dbReference type="GO" id="GO:0016853">
    <property type="term" value="F:isomerase activity"/>
    <property type="evidence" value="ECO:0007669"/>
    <property type="project" value="UniProtKB-KW"/>
</dbReference>
<feature type="domain" description="Thioredoxin" evidence="5">
    <location>
        <begin position="239"/>
        <end position="381"/>
    </location>
</feature>
<dbReference type="GeneID" id="93103197"/>
<dbReference type="AlphaFoldDB" id="A0A7W6MZQ7"/>
<dbReference type="InterPro" id="IPR013766">
    <property type="entry name" value="Thioredoxin_domain"/>
</dbReference>
<keyword evidence="4" id="KW-0676">Redox-active center</keyword>
<keyword evidence="6" id="KW-0413">Isomerase</keyword>
<evidence type="ECO:0000256" key="4">
    <source>
        <dbReference type="ARBA" id="ARBA00023284"/>
    </source>
</evidence>
<dbReference type="EMBL" id="JACIES010000010">
    <property type="protein sequence ID" value="MBB4027422.1"/>
    <property type="molecule type" value="Genomic_DNA"/>
</dbReference>
<comment type="caution">
    <text evidence="6">The sequence shown here is derived from an EMBL/GenBank/DDBJ whole genome shotgun (WGS) entry which is preliminary data.</text>
</comment>
<dbReference type="InterPro" id="IPR017937">
    <property type="entry name" value="Thioredoxin_CS"/>
</dbReference>
<keyword evidence="3" id="KW-1015">Disulfide bond</keyword>
<dbReference type="GO" id="GO:0030313">
    <property type="term" value="C:cell envelope"/>
    <property type="evidence" value="ECO:0007669"/>
    <property type="project" value="UniProtKB-SubCell"/>
</dbReference>
<keyword evidence="7" id="KW-1185">Reference proteome</keyword>
<dbReference type="InterPro" id="IPR012336">
    <property type="entry name" value="Thioredoxin-like_fold"/>
</dbReference>
<dbReference type="InterPro" id="IPR025380">
    <property type="entry name" value="DUF4369"/>
</dbReference>
<dbReference type="PROSITE" id="PS00194">
    <property type="entry name" value="THIOREDOXIN_1"/>
    <property type="match status" value="1"/>
</dbReference>
<dbReference type="PROSITE" id="PS51257">
    <property type="entry name" value="PROKAR_LIPOPROTEIN"/>
    <property type="match status" value="1"/>
</dbReference>
<accession>A0A7W6MZQ7</accession>
<dbReference type="Proteomes" id="UP000546007">
    <property type="component" value="Unassembled WGS sequence"/>
</dbReference>
<dbReference type="RefSeq" id="WP_164719593.1">
    <property type="nucleotide sequence ID" value="NZ_AP028155.1"/>
</dbReference>
<evidence type="ECO:0000313" key="7">
    <source>
        <dbReference type="Proteomes" id="UP000546007"/>
    </source>
</evidence>
<dbReference type="InterPro" id="IPR036249">
    <property type="entry name" value="Thioredoxin-like_sf"/>
</dbReference>
<proteinExistence type="predicted"/>
<gene>
    <name evidence="6" type="ORF">GGR14_003234</name>
</gene>
<evidence type="ECO:0000259" key="5">
    <source>
        <dbReference type="PROSITE" id="PS51352"/>
    </source>
</evidence>
<sequence length="381" mass="44331">MKYLIILLLLGIVGCVRSTSDSFVLEGIAPGAPDSTEVSLYPKDGSHRNITGYVINGRFALRDTMKTPTYCLLRFKLKQENRLKYKDIEFFAENGELRFKTPNIDSLPSAFSEYDIRKEKNYRVTGSVAQDDYFDYQQQTLEQRAIIKELEEKSGVSQRVEDWKQLQQEREKLDQWCVKFIRAHRNVHVNLYVAEKLKRQPFTYDRSRVERMGALFASDSDTCFSLRKFRDYLQEAVKFAKGRNLEDVEILALNGEKVQLLDQLNLKGYTVIDFWASWCGACRCSSSYFKKIYERYGGQVKFMSIALNDGEENWKKALKEEQMPWAQFRGEEHVTTMVNDLYKITSIPTFLLVDAKGKIVYRCSQSGELEVQLESLVNKRL</sequence>
<evidence type="ECO:0000256" key="3">
    <source>
        <dbReference type="ARBA" id="ARBA00023157"/>
    </source>
</evidence>
<comment type="subcellular location">
    <subcellularLocation>
        <location evidence="1">Cell envelope</location>
    </subcellularLocation>
</comment>
<dbReference type="CDD" id="cd02966">
    <property type="entry name" value="TlpA_like_family"/>
    <property type="match status" value="1"/>
</dbReference>
<dbReference type="Pfam" id="PF14289">
    <property type="entry name" value="DUF4369"/>
    <property type="match status" value="1"/>
</dbReference>
<dbReference type="PANTHER" id="PTHR42852:SF6">
    <property type="entry name" value="THIOL:DISULFIDE INTERCHANGE PROTEIN DSBE"/>
    <property type="match status" value="1"/>
</dbReference>
<dbReference type="Gene3D" id="3.40.30.10">
    <property type="entry name" value="Glutaredoxin"/>
    <property type="match status" value="1"/>
</dbReference>
<evidence type="ECO:0000313" key="6">
    <source>
        <dbReference type="EMBL" id="MBB4027422.1"/>
    </source>
</evidence>
<dbReference type="PROSITE" id="PS51352">
    <property type="entry name" value="THIOREDOXIN_2"/>
    <property type="match status" value="1"/>
</dbReference>
<dbReference type="InterPro" id="IPR050553">
    <property type="entry name" value="Thioredoxin_ResA/DsbE_sf"/>
</dbReference>
<reference evidence="6 7" key="1">
    <citation type="submission" date="2020-08" db="EMBL/GenBank/DDBJ databases">
        <title>Genomic Encyclopedia of Type Strains, Phase IV (KMG-IV): sequencing the most valuable type-strain genomes for metagenomic binning, comparative biology and taxonomic classification.</title>
        <authorList>
            <person name="Goeker M."/>
        </authorList>
    </citation>
    <scope>NUCLEOTIDE SEQUENCE [LARGE SCALE GENOMIC DNA]</scope>
    <source>
        <strain evidence="6 7">DSM 105721</strain>
    </source>
</reference>
<dbReference type="GO" id="GO:0017004">
    <property type="term" value="P:cytochrome complex assembly"/>
    <property type="evidence" value="ECO:0007669"/>
    <property type="project" value="UniProtKB-KW"/>
</dbReference>
<dbReference type="PANTHER" id="PTHR42852">
    <property type="entry name" value="THIOL:DISULFIDE INTERCHANGE PROTEIN DSBE"/>
    <property type="match status" value="1"/>
</dbReference>
<organism evidence="6 7">
    <name type="scientific">Butyricimonas faecihominis</name>
    <dbReference type="NCBI Taxonomy" id="1472416"/>
    <lineage>
        <taxon>Bacteria</taxon>
        <taxon>Pseudomonadati</taxon>
        <taxon>Bacteroidota</taxon>
        <taxon>Bacteroidia</taxon>
        <taxon>Bacteroidales</taxon>
        <taxon>Odoribacteraceae</taxon>
        <taxon>Butyricimonas</taxon>
    </lineage>
</organism>
<dbReference type="SUPFAM" id="SSF52833">
    <property type="entry name" value="Thioredoxin-like"/>
    <property type="match status" value="1"/>
</dbReference>
<dbReference type="Pfam" id="PF13905">
    <property type="entry name" value="Thioredoxin_8"/>
    <property type="match status" value="1"/>
</dbReference>
<name>A0A7W6MZQ7_9BACT</name>
<protein>
    <submittedName>
        <fullName evidence="6">Thiol-disulfide isomerase/thioredoxin</fullName>
    </submittedName>
</protein>
<evidence type="ECO:0000256" key="1">
    <source>
        <dbReference type="ARBA" id="ARBA00004196"/>
    </source>
</evidence>
<keyword evidence="2" id="KW-0201">Cytochrome c-type biogenesis</keyword>